<comment type="caution">
    <text evidence="1">The sequence shown here is derived from an EMBL/GenBank/DDBJ whole genome shotgun (WGS) entry which is preliminary data.</text>
</comment>
<accession>A0A7W8IN90</accession>
<dbReference type="AlphaFoldDB" id="A0A7W8IN90"/>
<dbReference type="Proteomes" id="UP000568106">
    <property type="component" value="Unassembled WGS sequence"/>
</dbReference>
<evidence type="ECO:0000313" key="1">
    <source>
        <dbReference type="EMBL" id="MBB5319283.1"/>
    </source>
</evidence>
<reference evidence="1" key="1">
    <citation type="submission" date="2020-08" db="EMBL/GenBank/DDBJ databases">
        <title>Genomic Encyclopedia of Type Strains, Phase IV (KMG-V): Genome sequencing to study the core and pangenomes of soil and plant-associated prokaryotes.</title>
        <authorList>
            <person name="Whitman W."/>
        </authorList>
    </citation>
    <scope>NUCLEOTIDE SEQUENCE [LARGE SCALE GENOMIC DNA]</scope>
    <source>
        <strain evidence="1">M8UP27</strain>
    </source>
</reference>
<gene>
    <name evidence="1" type="ORF">HDF09_003989</name>
</gene>
<protein>
    <submittedName>
        <fullName evidence="1">Uncharacterized protein</fullName>
    </submittedName>
</protein>
<name>A0A7W8IN90_9BACT</name>
<keyword evidence="2" id="KW-1185">Reference proteome</keyword>
<evidence type="ECO:0000313" key="2">
    <source>
        <dbReference type="Proteomes" id="UP000568106"/>
    </source>
</evidence>
<organism evidence="1 2">
    <name type="scientific">Tunturiibacter empetritectus</name>
    <dbReference type="NCBI Taxonomy" id="3069691"/>
    <lineage>
        <taxon>Bacteria</taxon>
        <taxon>Pseudomonadati</taxon>
        <taxon>Acidobacteriota</taxon>
        <taxon>Terriglobia</taxon>
        <taxon>Terriglobales</taxon>
        <taxon>Acidobacteriaceae</taxon>
        <taxon>Tunturiibacter</taxon>
    </lineage>
</organism>
<dbReference type="EMBL" id="JACHDY010000007">
    <property type="protein sequence ID" value="MBB5319283.1"/>
    <property type="molecule type" value="Genomic_DNA"/>
</dbReference>
<proteinExistence type="predicted"/>
<sequence>MVSFGVTRADDLRRLLTTAPVDADSFEAFRPRAPDFLNSELIELIVDCTLAGISCI</sequence>